<accession>A0ABT7MNM0</accession>
<keyword evidence="2" id="KW-1185">Reference proteome</keyword>
<dbReference type="Pfam" id="PF09566">
    <property type="entry name" value="RE_SacI"/>
    <property type="match status" value="1"/>
</dbReference>
<comment type="caution">
    <text evidence="1">The sequence shown here is derived from an EMBL/GenBank/DDBJ whole genome shotgun (WGS) entry which is preliminary data.</text>
</comment>
<dbReference type="GO" id="GO:0004519">
    <property type="term" value="F:endonuclease activity"/>
    <property type="evidence" value="ECO:0007669"/>
    <property type="project" value="UniProtKB-KW"/>
</dbReference>
<dbReference type="EC" id="3.1.21.-" evidence="1"/>
<dbReference type="Proteomes" id="UP001230807">
    <property type="component" value="Unassembled WGS sequence"/>
</dbReference>
<reference evidence="1 2" key="1">
    <citation type="submission" date="2023-06" db="EMBL/GenBank/DDBJ databases">
        <title>Influencing factors and mechanism of Cr(VI) reduction by facultative anaerobic Exiguobacterium sp. PY14.</title>
        <authorList>
            <person name="Zou L."/>
        </authorList>
    </citation>
    <scope>NUCLEOTIDE SEQUENCE [LARGE SCALE GENOMIC DNA]</scope>
    <source>
        <strain evidence="1 2">PY14</strain>
    </source>
</reference>
<keyword evidence="1" id="KW-0378">Hydrolase</keyword>
<evidence type="ECO:0000313" key="2">
    <source>
        <dbReference type="Proteomes" id="UP001230807"/>
    </source>
</evidence>
<dbReference type="InterPro" id="IPR019066">
    <property type="entry name" value="Restrct_endonuc_II_SacI"/>
</dbReference>
<dbReference type="EMBL" id="JASWER010000005">
    <property type="protein sequence ID" value="MDL5376801.1"/>
    <property type="molecule type" value="Genomic_DNA"/>
</dbReference>
<organism evidence="1 2">
    <name type="scientific">Exiguobacterium mexicanum</name>
    <dbReference type="NCBI Taxonomy" id="340146"/>
    <lineage>
        <taxon>Bacteria</taxon>
        <taxon>Bacillati</taxon>
        <taxon>Bacillota</taxon>
        <taxon>Bacilli</taxon>
        <taxon>Bacillales</taxon>
        <taxon>Bacillales Family XII. Incertae Sedis</taxon>
        <taxon>Exiguobacterium</taxon>
    </lineage>
</organism>
<keyword evidence="1" id="KW-0540">Nuclease</keyword>
<keyword evidence="1" id="KW-0255">Endonuclease</keyword>
<evidence type="ECO:0000313" key="1">
    <source>
        <dbReference type="EMBL" id="MDL5376801.1"/>
    </source>
</evidence>
<gene>
    <name evidence="1" type="ORF">QR695_07245</name>
</gene>
<protein>
    <submittedName>
        <fullName evidence="1">Restriction endonuclease, SacI family</fullName>
        <ecNumber evidence="1">3.1.21.-</ecNumber>
    </submittedName>
</protein>
<dbReference type="GO" id="GO:0016787">
    <property type="term" value="F:hydrolase activity"/>
    <property type="evidence" value="ECO:0007669"/>
    <property type="project" value="UniProtKB-KW"/>
</dbReference>
<sequence>MNFNQSRSIAEKALKEASKPRYAPESKFKKEIFDILNSSHKTYKYIFVNALIAKANDTNINPLCLQKGSTLAGAYDARSHAHKVLVPFERDYLDRGLGGSNEPFLNKPARYPELSKTNAVRKGKNKELLNLLCEVLPQIENKQLAKEALKDSLYYILKLNEKKKQKLLQSYDILPSSTISNFMNQILHKARGGESLVIVIGTLMKVYTASINGKVNVKVHKVNQSGASSKEVSDIDVYMNGQILYTIEAKDKEFNEHDVEHALEKSINAGAPNIFFVTGPRGEYAGDIPFSVIQEKAHSAGVHLIVVDYRNFIEMILGLTIWTKANKDFFQFIKEVFADAYISDETITYVLEEAKEYELV</sequence>
<name>A0ABT7MNM0_9BACL</name>
<dbReference type="RefSeq" id="WP_286038334.1">
    <property type="nucleotide sequence ID" value="NZ_CP183077.1"/>
</dbReference>
<proteinExistence type="predicted"/>